<comment type="caution">
    <text evidence="2">The sequence shown here is derived from an EMBL/GenBank/DDBJ whole genome shotgun (WGS) entry which is preliminary data.</text>
</comment>
<keyword evidence="1" id="KW-1133">Transmembrane helix</keyword>
<proteinExistence type="predicted"/>
<protein>
    <recommendedName>
        <fullName evidence="4">Flagellar biogenesis protein</fullName>
    </recommendedName>
</protein>
<keyword evidence="3" id="KW-1185">Reference proteome</keyword>
<dbReference type="Proteomes" id="UP001419910">
    <property type="component" value="Unassembled WGS sequence"/>
</dbReference>
<keyword evidence="1" id="KW-0472">Membrane</keyword>
<gene>
    <name evidence="2" type="ORF">ABC974_12950</name>
</gene>
<name>A0ABU9Y410_9SPHN</name>
<dbReference type="RefSeq" id="WP_343888286.1">
    <property type="nucleotide sequence ID" value="NZ_BAAAEH010000008.1"/>
</dbReference>
<organism evidence="2 3">
    <name type="scientific">Sphingomonas oligophenolica</name>
    <dbReference type="NCBI Taxonomy" id="301154"/>
    <lineage>
        <taxon>Bacteria</taxon>
        <taxon>Pseudomonadati</taxon>
        <taxon>Pseudomonadota</taxon>
        <taxon>Alphaproteobacteria</taxon>
        <taxon>Sphingomonadales</taxon>
        <taxon>Sphingomonadaceae</taxon>
        <taxon>Sphingomonas</taxon>
    </lineage>
</organism>
<keyword evidence="1" id="KW-0812">Transmembrane</keyword>
<accession>A0ABU9Y410</accession>
<evidence type="ECO:0008006" key="4">
    <source>
        <dbReference type="Google" id="ProtNLM"/>
    </source>
</evidence>
<dbReference type="EMBL" id="JBDIME010000010">
    <property type="protein sequence ID" value="MEN2790540.1"/>
    <property type="molecule type" value="Genomic_DNA"/>
</dbReference>
<reference evidence="2 3" key="1">
    <citation type="submission" date="2024-05" db="EMBL/GenBank/DDBJ databases">
        <authorList>
            <person name="Liu Q."/>
            <person name="Xin Y.-H."/>
        </authorList>
    </citation>
    <scope>NUCLEOTIDE SEQUENCE [LARGE SCALE GENOMIC DNA]</scope>
    <source>
        <strain evidence="2 3">CGMCC 1.10181</strain>
    </source>
</reference>
<feature type="transmembrane region" description="Helical" evidence="1">
    <location>
        <begin position="32"/>
        <end position="50"/>
    </location>
</feature>
<evidence type="ECO:0000313" key="2">
    <source>
        <dbReference type="EMBL" id="MEN2790540.1"/>
    </source>
</evidence>
<sequence>MALWLWPIAAAAQTRPSHLGGGGEVDVSLGRIIISFVICVIIAGLAILLIRQRSGKIDLASLFARIEPRAREIKVVETRRLSPHADISLVRQGGREYLLILQQGSTQVLRDEPVAAASVQDPPCA</sequence>
<evidence type="ECO:0000313" key="3">
    <source>
        <dbReference type="Proteomes" id="UP001419910"/>
    </source>
</evidence>
<evidence type="ECO:0000256" key="1">
    <source>
        <dbReference type="SAM" id="Phobius"/>
    </source>
</evidence>